<reference evidence="1" key="2">
    <citation type="submission" date="2025-09" db="UniProtKB">
        <authorList>
            <consortium name="Ensembl"/>
        </authorList>
    </citation>
    <scope>IDENTIFICATION</scope>
</reference>
<organism evidence="1 2">
    <name type="scientific">Chelydra serpentina</name>
    <name type="common">Snapping turtle</name>
    <name type="synonym">Testudo serpentina</name>
    <dbReference type="NCBI Taxonomy" id="8475"/>
    <lineage>
        <taxon>Eukaryota</taxon>
        <taxon>Metazoa</taxon>
        <taxon>Chordata</taxon>
        <taxon>Craniata</taxon>
        <taxon>Vertebrata</taxon>
        <taxon>Euteleostomi</taxon>
        <taxon>Archelosauria</taxon>
        <taxon>Testudinata</taxon>
        <taxon>Testudines</taxon>
        <taxon>Cryptodira</taxon>
        <taxon>Durocryptodira</taxon>
        <taxon>Americhelydia</taxon>
        <taxon>Chelydroidea</taxon>
        <taxon>Chelydridae</taxon>
        <taxon>Chelydra</taxon>
    </lineage>
</organism>
<sequence length="114" mass="12067">WKYEEKLHSGPPINTAALYLNLKFHGVAIVGILTQKGVVRAGGRESQGYCVWGGCSGTATLTSVLLLAAGLPSELDSWRSTAAGREPSSDGRVGASSSPEVVVWYCHPYFCPVA</sequence>
<keyword evidence="2" id="KW-1185">Reference proteome</keyword>
<reference evidence="1" key="1">
    <citation type="submission" date="2025-08" db="UniProtKB">
        <authorList>
            <consortium name="Ensembl"/>
        </authorList>
    </citation>
    <scope>IDENTIFICATION</scope>
</reference>
<dbReference type="Ensembl" id="ENSCSRT00000028836.1">
    <property type="protein sequence ID" value="ENSCSRP00000027700.1"/>
    <property type="gene ID" value="ENSCSRG00000020486.1"/>
</dbReference>
<protein>
    <submittedName>
        <fullName evidence="1">Uncharacterized protein</fullName>
    </submittedName>
</protein>
<dbReference type="AlphaFoldDB" id="A0A8C3XWF7"/>
<accession>A0A8C3XWF7</accession>
<proteinExistence type="predicted"/>
<name>A0A8C3XWF7_CHESE</name>
<evidence type="ECO:0000313" key="1">
    <source>
        <dbReference type="Ensembl" id="ENSCSRP00000027700.1"/>
    </source>
</evidence>
<dbReference type="Proteomes" id="UP000694403">
    <property type="component" value="Unplaced"/>
</dbReference>
<evidence type="ECO:0000313" key="2">
    <source>
        <dbReference type="Proteomes" id="UP000694403"/>
    </source>
</evidence>